<protein>
    <submittedName>
        <fullName evidence="1">Uncharacterized protein</fullName>
    </submittedName>
</protein>
<comment type="caution">
    <text evidence="1">The sequence shown here is derived from an EMBL/GenBank/DDBJ whole genome shotgun (WGS) entry which is preliminary data.</text>
</comment>
<dbReference type="EMBL" id="AAWS01000076">
    <property type="protein sequence ID" value="EAY24251.1"/>
    <property type="molecule type" value="Genomic_DNA"/>
</dbReference>
<dbReference type="AlphaFoldDB" id="A1ZZF2"/>
<reference evidence="1 2" key="1">
    <citation type="submission" date="2007-01" db="EMBL/GenBank/DDBJ databases">
        <authorList>
            <person name="Haygood M."/>
            <person name="Podell S."/>
            <person name="Anderson C."/>
            <person name="Hopkinson B."/>
            <person name="Roe K."/>
            <person name="Barbeau K."/>
            <person name="Gaasterland T."/>
            <person name="Ferriera S."/>
            <person name="Johnson J."/>
            <person name="Kravitz S."/>
            <person name="Beeson K."/>
            <person name="Sutton G."/>
            <person name="Rogers Y.-H."/>
            <person name="Friedman R."/>
            <person name="Frazier M."/>
            <person name="Venter J.C."/>
        </authorList>
    </citation>
    <scope>NUCLEOTIDE SEQUENCE [LARGE SCALE GENOMIC DNA]</scope>
    <source>
        <strain evidence="1 2">ATCC 23134</strain>
    </source>
</reference>
<proteinExistence type="predicted"/>
<accession>A1ZZF2</accession>
<evidence type="ECO:0000313" key="1">
    <source>
        <dbReference type="EMBL" id="EAY24251.1"/>
    </source>
</evidence>
<gene>
    <name evidence="1" type="ORF">M23134_06353</name>
</gene>
<evidence type="ECO:0000313" key="2">
    <source>
        <dbReference type="Proteomes" id="UP000004095"/>
    </source>
</evidence>
<name>A1ZZF2_MICM2</name>
<dbReference type="Proteomes" id="UP000004095">
    <property type="component" value="Unassembled WGS sequence"/>
</dbReference>
<organism evidence="1 2">
    <name type="scientific">Microscilla marina ATCC 23134</name>
    <dbReference type="NCBI Taxonomy" id="313606"/>
    <lineage>
        <taxon>Bacteria</taxon>
        <taxon>Pseudomonadati</taxon>
        <taxon>Bacteroidota</taxon>
        <taxon>Cytophagia</taxon>
        <taxon>Cytophagales</taxon>
        <taxon>Microscillaceae</taxon>
        <taxon>Microscilla</taxon>
    </lineage>
</organism>
<sequence>MMTQCLILKKIKIRTYFSRLAEFFCGYVTYKKSRDDFLKINTR</sequence>
<keyword evidence="2" id="KW-1185">Reference proteome</keyword>